<feature type="compositionally biased region" description="Basic and acidic residues" evidence="1">
    <location>
        <begin position="94"/>
        <end position="117"/>
    </location>
</feature>
<proteinExistence type="predicted"/>
<dbReference type="AlphaFoldDB" id="A0A9D4Q6C5"/>
<feature type="compositionally biased region" description="Polar residues" evidence="1">
    <location>
        <begin position="336"/>
        <end position="351"/>
    </location>
</feature>
<protein>
    <submittedName>
        <fullName evidence="2">Uncharacterized protein</fullName>
    </submittedName>
</protein>
<feature type="compositionally biased region" description="Acidic residues" evidence="1">
    <location>
        <begin position="352"/>
        <end position="363"/>
    </location>
</feature>
<dbReference type="Proteomes" id="UP000821837">
    <property type="component" value="Unassembled WGS sequence"/>
</dbReference>
<feature type="region of interest" description="Disordered" evidence="1">
    <location>
        <begin position="302"/>
        <end position="434"/>
    </location>
</feature>
<comment type="caution">
    <text evidence="2">The sequence shown here is derived from an EMBL/GenBank/DDBJ whole genome shotgun (WGS) entry which is preliminary data.</text>
</comment>
<gene>
    <name evidence="2" type="ORF">HPB52_011295</name>
</gene>
<feature type="region of interest" description="Disordered" evidence="1">
    <location>
        <begin position="1"/>
        <end position="40"/>
    </location>
</feature>
<reference evidence="2" key="1">
    <citation type="journal article" date="2020" name="Cell">
        <title>Large-Scale Comparative Analyses of Tick Genomes Elucidate Their Genetic Diversity and Vector Capacities.</title>
        <authorList>
            <consortium name="Tick Genome and Microbiome Consortium (TIGMIC)"/>
            <person name="Jia N."/>
            <person name="Wang J."/>
            <person name="Shi W."/>
            <person name="Du L."/>
            <person name="Sun Y."/>
            <person name="Zhan W."/>
            <person name="Jiang J.F."/>
            <person name="Wang Q."/>
            <person name="Zhang B."/>
            <person name="Ji P."/>
            <person name="Bell-Sakyi L."/>
            <person name="Cui X.M."/>
            <person name="Yuan T.T."/>
            <person name="Jiang B.G."/>
            <person name="Yang W.F."/>
            <person name="Lam T.T."/>
            <person name="Chang Q.C."/>
            <person name="Ding S.J."/>
            <person name="Wang X.J."/>
            <person name="Zhu J.G."/>
            <person name="Ruan X.D."/>
            <person name="Zhao L."/>
            <person name="Wei J.T."/>
            <person name="Ye R.Z."/>
            <person name="Que T.C."/>
            <person name="Du C.H."/>
            <person name="Zhou Y.H."/>
            <person name="Cheng J.X."/>
            <person name="Dai P.F."/>
            <person name="Guo W.B."/>
            <person name="Han X.H."/>
            <person name="Huang E.J."/>
            <person name="Li L.F."/>
            <person name="Wei W."/>
            <person name="Gao Y.C."/>
            <person name="Liu J.Z."/>
            <person name="Shao H.Z."/>
            <person name="Wang X."/>
            <person name="Wang C.C."/>
            <person name="Yang T.C."/>
            <person name="Huo Q.B."/>
            <person name="Li W."/>
            <person name="Chen H.Y."/>
            <person name="Chen S.E."/>
            <person name="Zhou L.G."/>
            <person name="Ni X.B."/>
            <person name="Tian J.H."/>
            <person name="Sheng Y."/>
            <person name="Liu T."/>
            <person name="Pan Y.S."/>
            <person name="Xia L.Y."/>
            <person name="Li J."/>
            <person name="Zhao F."/>
            <person name="Cao W.C."/>
        </authorList>
    </citation>
    <scope>NUCLEOTIDE SEQUENCE</scope>
    <source>
        <strain evidence="2">Rsan-2018</strain>
    </source>
</reference>
<reference evidence="2" key="2">
    <citation type="submission" date="2021-09" db="EMBL/GenBank/DDBJ databases">
        <authorList>
            <person name="Jia N."/>
            <person name="Wang J."/>
            <person name="Shi W."/>
            <person name="Du L."/>
            <person name="Sun Y."/>
            <person name="Zhan W."/>
            <person name="Jiang J."/>
            <person name="Wang Q."/>
            <person name="Zhang B."/>
            <person name="Ji P."/>
            <person name="Sakyi L.B."/>
            <person name="Cui X."/>
            <person name="Yuan T."/>
            <person name="Jiang B."/>
            <person name="Yang W."/>
            <person name="Lam T.T.-Y."/>
            <person name="Chang Q."/>
            <person name="Ding S."/>
            <person name="Wang X."/>
            <person name="Zhu J."/>
            <person name="Ruan X."/>
            <person name="Zhao L."/>
            <person name="Wei J."/>
            <person name="Que T."/>
            <person name="Du C."/>
            <person name="Cheng J."/>
            <person name="Dai P."/>
            <person name="Han X."/>
            <person name="Huang E."/>
            <person name="Gao Y."/>
            <person name="Liu J."/>
            <person name="Shao H."/>
            <person name="Ye R."/>
            <person name="Li L."/>
            <person name="Wei W."/>
            <person name="Wang X."/>
            <person name="Wang C."/>
            <person name="Huo Q."/>
            <person name="Li W."/>
            <person name="Guo W."/>
            <person name="Chen H."/>
            <person name="Chen S."/>
            <person name="Zhou L."/>
            <person name="Zhou L."/>
            <person name="Ni X."/>
            <person name="Tian J."/>
            <person name="Zhou Y."/>
            <person name="Sheng Y."/>
            <person name="Liu T."/>
            <person name="Pan Y."/>
            <person name="Xia L."/>
            <person name="Li J."/>
            <person name="Zhao F."/>
            <person name="Cao W."/>
        </authorList>
    </citation>
    <scope>NUCLEOTIDE SEQUENCE</scope>
    <source>
        <strain evidence="2">Rsan-2018</strain>
        <tissue evidence="2">Larvae</tissue>
    </source>
</reference>
<evidence type="ECO:0000313" key="2">
    <source>
        <dbReference type="EMBL" id="KAH7968793.1"/>
    </source>
</evidence>
<dbReference type="VEuPathDB" id="VectorBase:RSAN_034157"/>
<organism evidence="2 3">
    <name type="scientific">Rhipicephalus sanguineus</name>
    <name type="common">Brown dog tick</name>
    <name type="synonym">Ixodes sanguineus</name>
    <dbReference type="NCBI Taxonomy" id="34632"/>
    <lineage>
        <taxon>Eukaryota</taxon>
        <taxon>Metazoa</taxon>
        <taxon>Ecdysozoa</taxon>
        <taxon>Arthropoda</taxon>
        <taxon>Chelicerata</taxon>
        <taxon>Arachnida</taxon>
        <taxon>Acari</taxon>
        <taxon>Parasitiformes</taxon>
        <taxon>Ixodida</taxon>
        <taxon>Ixodoidea</taxon>
        <taxon>Ixodidae</taxon>
        <taxon>Rhipicephalinae</taxon>
        <taxon>Rhipicephalus</taxon>
        <taxon>Rhipicephalus</taxon>
    </lineage>
</organism>
<evidence type="ECO:0000313" key="3">
    <source>
        <dbReference type="Proteomes" id="UP000821837"/>
    </source>
</evidence>
<feature type="compositionally biased region" description="Basic and acidic residues" evidence="1">
    <location>
        <begin position="198"/>
        <end position="212"/>
    </location>
</feature>
<evidence type="ECO:0000256" key="1">
    <source>
        <dbReference type="SAM" id="MobiDB-lite"/>
    </source>
</evidence>
<feature type="compositionally biased region" description="Polar residues" evidence="1">
    <location>
        <begin position="179"/>
        <end position="197"/>
    </location>
</feature>
<accession>A0A9D4Q6C5</accession>
<feature type="region of interest" description="Disordered" evidence="1">
    <location>
        <begin position="179"/>
        <end position="212"/>
    </location>
</feature>
<keyword evidence="3" id="KW-1185">Reference proteome</keyword>
<sequence>MQRETAAGTLPMPPSSSLRESKRTAPSRRSHHGASAPPCDVACCGDGNWNWSADSAADGASAEALIGAIGGHPAGDVEFEQQEAQPKPKGSATYKKDNLQGDFPARRHYEAEGRANEEPDVGPGAAATATVSVQPPVDPTSAAQARANGDMLAEKVRQLQTTRSQLQYLQSLVASFQDGNTESAASAQRSGVSSSGESDLRKEQQKQRHNLEQLQEQRLRLSLLRQQLASGQAPLAKNQLRVAPEGPPHHLPATSPRGPSADPALSPTKKDNENSSNLESLSRDKAILEELLQQERSKQLLSYSHNEDVRSPSSCSASSEPMEGMNFGTGSVMAGGNTTIAATWGGSSTQENLEDDEDDDEDRQEGSVEAGHDSEGSRSDVENDTGRSMPPPLAGKDHHHVSAEPAALPTKRADNRLTNTHAVRASSDVCEDIH</sequence>
<feature type="compositionally biased region" description="Basic and acidic residues" evidence="1">
    <location>
        <begin position="364"/>
        <end position="385"/>
    </location>
</feature>
<feature type="region of interest" description="Disordered" evidence="1">
    <location>
        <begin position="70"/>
        <end position="149"/>
    </location>
</feature>
<dbReference type="EMBL" id="JABSTV010001248">
    <property type="protein sequence ID" value="KAH7968793.1"/>
    <property type="molecule type" value="Genomic_DNA"/>
</dbReference>
<feature type="region of interest" description="Disordered" evidence="1">
    <location>
        <begin position="242"/>
        <end position="282"/>
    </location>
</feature>
<name>A0A9D4Q6C5_RHISA</name>